<feature type="region of interest" description="Disordered" evidence="1">
    <location>
        <begin position="175"/>
        <end position="241"/>
    </location>
</feature>
<dbReference type="AlphaFoldDB" id="A0A8A3P2T1"/>
<evidence type="ECO:0000313" key="3">
    <source>
        <dbReference type="Proteomes" id="UP000672032"/>
    </source>
</evidence>
<dbReference type="EMBL" id="CP063407">
    <property type="protein sequence ID" value="QSZ32143.1"/>
    <property type="molecule type" value="Genomic_DNA"/>
</dbReference>
<organism evidence="2 3">
    <name type="scientific">Monilinia vaccinii-corymbosi</name>
    <dbReference type="NCBI Taxonomy" id="61207"/>
    <lineage>
        <taxon>Eukaryota</taxon>
        <taxon>Fungi</taxon>
        <taxon>Dikarya</taxon>
        <taxon>Ascomycota</taxon>
        <taxon>Pezizomycotina</taxon>
        <taxon>Leotiomycetes</taxon>
        <taxon>Helotiales</taxon>
        <taxon>Sclerotiniaceae</taxon>
        <taxon>Monilinia</taxon>
    </lineage>
</organism>
<feature type="compositionally biased region" description="Polar residues" evidence="1">
    <location>
        <begin position="440"/>
        <end position="450"/>
    </location>
</feature>
<feature type="compositionally biased region" description="Basic and acidic residues" evidence="1">
    <location>
        <begin position="178"/>
        <end position="193"/>
    </location>
</feature>
<accession>A0A8A3P2T1</accession>
<feature type="compositionally biased region" description="Polar residues" evidence="1">
    <location>
        <begin position="231"/>
        <end position="241"/>
    </location>
</feature>
<feature type="compositionally biased region" description="Polar residues" evidence="1">
    <location>
        <begin position="385"/>
        <end position="406"/>
    </location>
</feature>
<protein>
    <submittedName>
        <fullName evidence="2">Uncharacterized protein</fullName>
    </submittedName>
</protein>
<evidence type="ECO:0000256" key="1">
    <source>
        <dbReference type="SAM" id="MobiDB-lite"/>
    </source>
</evidence>
<dbReference type="Proteomes" id="UP000672032">
    <property type="component" value="Chromosome 3"/>
</dbReference>
<keyword evidence="3" id="KW-1185">Reference proteome</keyword>
<feature type="compositionally biased region" description="Low complexity" evidence="1">
    <location>
        <begin position="370"/>
        <end position="380"/>
    </location>
</feature>
<feature type="region of interest" description="Disordered" evidence="1">
    <location>
        <begin position="432"/>
        <end position="459"/>
    </location>
</feature>
<name>A0A8A3P2T1_9HELO</name>
<feature type="region of interest" description="Disordered" evidence="1">
    <location>
        <begin position="305"/>
        <end position="406"/>
    </location>
</feature>
<gene>
    <name evidence="2" type="ORF">DSL72_001713</name>
</gene>
<reference evidence="2" key="1">
    <citation type="submission" date="2020-10" db="EMBL/GenBank/DDBJ databases">
        <title>Genome Sequence of Monilinia vaccinii-corymbosi Sheds Light on Mummy Berry Disease Infection of Blueberry and Mating Type.</title>
        <authorList>
            <person name="Yow A.G."/>
            <person name="Zhang Y."/>
            <person name="Bansal K."/>
            <person name="Eacker S.M."/>
            <person name="Sullivan S."/>
            <person name="Liachko I."/>
            <person name="Cubeta M.A."/>
            <person name="Rollins J.A."/>
            <person name="Ashrafi H."/>
        </authorList>
    </citation>
    <scope>NUCLEOTIDE SEQUENCE</scope>
    <source>
        <strain evidence="2">RL-1</strain>
    </source>
</reference>
<dbReference type="OrthoDB" id="3594623at2759"/>
<proteinExistence type="predicted"/>
<evidence type="ECO:0000313" key="2">
    <source>
        <dbReference type="EMBL" id="QSZ32143.1"/>
    </source>
</evidence>
<sequence length="479" mass="52854">MSGFALFDLIKGNPIVDHSTSHSSDMKLSHFTAKALEKVEMNSFILYATGYFTQEEWVKFDAILHKGKYTFTEGPPISPLTPPTSLDVEEPLIKLVGSSEDKLEVASVSDKSIGATMGNNADENGVMDTEINLRDSQQDESLICSRQEEGSKGSASSVTEDIFTADETIASANLDDSVSIKHEQKPEESDRSIDGLSKGTFGNEQPTRFPAGASQTPIKLPSEFKEESTERSATPHTPISVTENKIAPQIVEISRKEEKRRIRLFTAEFGYLPKMRSEYYQPNNPLFDPSWLKKPLAVSDALRSRPVPLSNSYPSASARPVLPKNGFAEGTSKKSNSGRSTPKKSGRFSMDEFEVKCTAQWEDDSDDDGPSSSISRSRSPALANIDQQSVTECTESDSTVSSQKNGQLRDVIGQEWLTDTMVENKEFIITKKSAKKSKNDSLNSKENISRLTPEPKLPKNIRTLSKKLQGISETKTEIC</sequence>